<dbReference type="Proteomes" id="UP001238179">
    <property type="component" value="Chromosome"/>
</dbReference>
<evidence type="ECO:0000256" key="1">
    <source>
        <dbReference type="SAM" id="SignalP"/>
    </source>
</evidence>
<evidence type="ECO:0008006" key="4">
    <source>
        <dbReference type="Google" id="ProtNLM"/>
    </source>
</evidence>
<feature type="chain" id="PRO_5041240356" description="Histidine phosphatase family protein" evidence="1">
    <location>
        <begin position="23"/>
        <end position="167"/>
    </location>
</feature>
<protein>
    <recommendedName>
        <fullName evidence="4">Histidine phosphatase family protein</fullName>
    </recommendedName>
</protein>
<dbReference type="SUPFAM" id="SSF53254">
    <property type="entry name" value="Phosphoglycerate mutase-like"/>
    <property type="match status" value="1"/>
</dbReference>
<keyword evidence="3" id="KW-1185">Reference proteome</keyword>
<organism evidence="2 3">
    <name type="scientific">Mesoterricola silvestris</name>
    <dbReference type="NCBI Taxonomy" id="2927979"/>
    <lineage>
        <taxon>Bacteria</taxon>
        <taxon>Pseudomonadati</taxon>
        <taxon>Acidobacteriota</taxon>
        <taxon>Holophagae</taxon>
        <taxon>Holophagales</taxon>
        <taxon>Holophagaceae</taxon>
        <taxon>Mesoterricola</taxon>
    </lineage>
</organism>
<name>A0AA48GXR7_9BACT</name>
<evidence type="ECO:0000313" key="2">
    <source>
        <dbReference type="EMBL" id="BDU73816.1"/>
    </source>
</evidence>
<gene>
    <name evidence="2" type="ORF">METEAL_29900</name>
</gene>
<dbReference type="InterPro" id="IPR029033">
    <property type="entry name" value="His_PPase_superfam"/>
</dbReference>
<dbReference type="KEGG" id="msil:METEAL_29900"/>
<dbReference type="RefSeq" id="WP_316412485.1">
    <property type="nucleotide sequence ID" value="NZ_AP027080.1"/>
</dbReference>
<dbReference type="Pfam" id="PF00300">
    <property type="entry name" value="His_Phos_1"/>
    <property type="match status" value="1"/>
</dbReference>
<proteinExistence type="predicted"/>
<dbReference type="EMBL" id="AP027080">
    <property type="protein sequence ID" value="BDU73816.1"/>
    <property type="molecule type" value="Genomic_DNA"/>
</dbReference>
<keyword evidence="1" id="KW-0732">Signal</keyword>
<dbReference type="Gene3D" id="3.40.50.1240">
    <property type="entry name" value="Phosphoglycerate mutase-like"/>
    <property type="match status" value="1"/>
</dbReference>
<evidence type="ECO:0000313" key="3">
    <source>
        <dbReference type="Proteomes" id="UP001238179"/>
    </source>
</evidence>
<feature type="signal peptide" evidence="1">
    <location>
        <begin position="1"/>
        <end position="22"/>
    </location>
</feature>
<accession>A0AA48GXR7</accession>
<sequence length="167" mass="18245">MPRRLVLAFLAAFALAAQDTVAVLIHHAEKGARTSNAQLSSRGLRRAEDLAVELAPFKPAAIFATDLWRTQQTVAPLARRLGLVPEIRARGEEAAVGREVLEDYRGRTVVLCGHSDTLAVLAGALGYRGFFPEIRAYDRIWILTVPEGPGPVRLEERGQRPSLTKGP</sequence>
<dbReference type="InterPro" id="IPR013078">
    <property type="entry name" value="His_Pase_superF_clade-1"/>
</dbReference>
<dbReference type="AlphaFoldDB" id="A0AA48GXR7"/>
<reference evidence="3" key="1">
    <citation type="journal article" date="2023" name="Int. J. Syst. Evol. Microbiol.">
        <title>Mesoterricola silvestris gen. nov., sp. nov., Mesoterricola sediminis sp. nov., Geothrix oryzae sp. nov., Geothrix edaphica sp. nov., Geothrix rubra sp. nov., and Geothrix limicola sp. nov., six novel members of Acidobacteriota isolated from soils.</title>
        <authorList>
            <person name="Itoh H."/>
            <person name="Sugisawa Y."/>
            <person name="Mise K."/>
            <person name="Xu Z."/>
            <person name="Kuniyasu M."/>
            <person name="Ushijima N."/>
            <person name="Kawano K."/>
            <person name="Kobayashi E."/>
            <person name="Shiratori Y."/>
            <person name="Masuda Y."/>
            <person name="Senoo K."/>
        </authorList>
    </citation>
    <scope>NUCLEOTIDE SEQUENCE [LARGE SCALE GENOMIC DNA]</scope>
    <source>
        <strain evidence="3">W79</strain>
    </source>
</reference>